<dbReference type="Proteomes" id="UP000321547">
    <property type="component" value="Unassembled WGS sequence"/>
</dbReference>
<accession>A0A1I5R9M6</accession>
<reference evidence="2 5" key="2">
    <citation type="submission" date="2019-07" db="EMBL/GenBank/DDBJ databases">
        <title>Whole genome shotgun sequence of Halolactibacillus halophilus NBRC 100868.</title>
        <authorList>
            <person name="Hosoyama A."/>
            <person name="Uohara A."/>
            <person name="Ohji S."/>
            <person name="Ichikawa N."/>
        </authorList>
    </citation>
    <scope>NUCLEOTIDE SEQUENCE [LARGE SCALE GENOMIC DNA]</scope>
    <source>
        <strain evidence="2 5">NBRC 100868</strain>
    </source>
</reference>
<protein>
    <submittedName>
        <fullName evidence="3">Transposase</fullName>
    </submittedName>
</protein>
<feature type="domain" description="Transposase InsH N-terminal" evidence="1">
    <location>
        <begin position="4"/>
        <end position="90"/>
    </location>
</feature>
<evidence type="ECO:0000313" key="4">
    <source>
        <dbReference type="Proteomes" id="UP000242243"/>
    </source>
</evidence>
<gene>
    <name evidence="2" type="ORF">HHA03_24900</name>
    <name evidence="3" type="ORF">SAMN05421839_1284</name>
</gene>
<dbReference type="InterPro" id="IPR008490">
    <property type="entry name" value="Transposase_InsH_N"/>
</dbReference>
<sequence>MEPPQRYDAIISVIDIDHIYREVSKKSRLGAPEELNYAAMIISVFIRYVERIPTIKDLVKHLNEDIAFKINCGFLVSDHIPSEASYSRLITKLSDSHCLEEIQERIVLAAIQEGFIVDELWRLILRTLMREIKRR</sequence>
<dbReference type="Pfam" id="PF05598">
    <property type="entry name" value="DUF772"/>
    <property type="match status" value="1"/>
</dbReference>
<dbReference type="AlphaFoldDB" id="A0A1I5R9M6"/>
<evidence type="ECO:0000259" key="1">
    <source>
        <dbReference type="Pfam" id="PF05598"/>
    </source>
</evidence>
<evidence type="ECO:0000313" key="3">
    <source>
        <dbReference type="EMBL" id="SFP55100.1"/>
    </source>
</evidence>
<reference evidence="3 4" key="1">
    <citation type="submission" date="2016-10" db="EMBL/GenBank/DDBJ databases">
        <authorList>
            <person name="de Groot N.N."/>
        </authorList>
    </citation>
    <scope>NUCLEOTIDE SEQUENCE [LARGE SCALE GENOMIC DNA]</scope>
    <source>
        <strain evidence="3 4">DSM 17073</strain>
    </source>
</reference>
<dbReference type="Proteomes" id="UP000242243">
    <property type="component" value="Unassembled WGS sequence"/>
</dbReference>
<keyword evidence="5" id="KW-1185">Reference proteome</keyword>
<dbReference type="EMBL" id="FOXC01000028">
    <property type="protein sequence ID" value="SFP55100.1"/>
    <property type="molecule type" value="Genomic_DNA"/>
</dbReference>
<evidence type="ECO:0000313" key="2">
    <source>
        <dbReference type="EMBL" id="GEM02958.1"/>
    </source>
</evidence>
<proteinExistence type="predicted"/>
<organism evidence="3 4">
    <name type="scientific">Halolactibacillus halophilus</name>
    <dbReference type="NCBI Taxonomy" id="306540"/>
    <lineage>
        <taxon>Bacteria</taxon>
        <taxon>Bacillati</taxon>
        <taxon>Bacillota</taxon>
        <taxon>Bacilli</taxon>
        <taxon>Bacillales</taxon>
        <taxon>Bacillaceae</taxon>
        <taxon>Halolactibacillus</taxon>
    </lineage>
</organism>
<evidence type="ECO:0000313" key="5">
    <source>
        <dbReference type="Proteomes" id="UP000321547"/>
    </source>
</evidence>
<dbReference type="EMBL" id="BJWI01000092">
    <property type="protein sequence ID" value="GEM02958.1"/>
    <property type="molecule type" value="Genomic_DNA"/>
</dbReference>
<name>A0A1I5R9M6_9BACI</name>